<accession>A0ABR4N1U8</accession>
<keyword evidence="2" id="KW-0813">Transport</keyword>
<proteinExistence type="predicted"/>
<dbReference type="InterPro" id="IPR015920">
    <property type="entry name" value="Cellobiose_DH-like_cyt"/>
</dbReference>
<feature type="chain" id="PRO_5045359945" description="Cytochrome b561 domain-containing protein" evidence="8">
    <location>
        <begin position="27"/>
        <end position="407"/>
    </location>
</feature>
<sequence>MRKSQLATALTATLLVFAGLYFCVTGGTDTDGSVYLTIHASAQGWVGFGTGLTMANAVVHIAYTNSTGGVTLSTRKSTGHFMPQVIEDTETVLSSNQQLATPSWARIAFTIKRPLSVGGMEITSTSPYIFAQSSSAPDKIDSQSATFHYHSQRVMITGLDLTTAAIAPVAMIATTSNTTSVDSTSGKSAEKTQNVAIIDSGSSGSSASSQPLVALPDSITYDYVLRVHGIMMFVAWVVSPTLGVFTARYLKDALGVWWFRIHVFLMFVGTGLLTAAAIILVVVFKPPPHFTGDFHRPLGIAIGAGMLLQIVLGITSDRLFSPNRTAVPWWDKAHWWLGRMLIAASVVNVVKGVLLYQDLGYDVSVGVKAGLGAAYGVAVLAFVAGEVFLGQIHHGKIASAAEKPQVC</sequence>
<dbReference type="PROSITE" id="PS50939">
    <property type="entry name" value="CYTOCHROME_B561"/>
    <property type="match status" value="1"/>
</dbReference>
<keyword evidence="5 7" id="KW-1133">Transmembrane helix</keyword>
<keyword evidence="6 7" id="KW-0472">Membrane</keyword>
<dbReference type="CDD" id="cd09630">
    <property type="entry name" value="CDH_like_cytochrome"/>
    <property type="match status" value="1"/>
</dbReference>
<dbReference type="InterPro" id="IPR006593">
    <property type="entry name" value="Cyt_b561/ferric_Rdtase_TM"/>
</dbReference>
<dbReference type="Proteomes" id="UP001527925">
    <property type="component" value="Unassembled WGS sequence"/>
</dbReference>
<evidence type="ECO:0000256" key="8">
    <source>
        <dbReference type="SAM" id="SignalP"/>
    </source>
</evidence>
<evidence type="ECO:0000256" key="7">
    <source>
        <dbReference type="SAM" id="Phobius"/>
    </source>
</evidence>
<evidence type="ECO:0000256" key="5">
    <source>
        <dbReference type="ARBA" id="ARBA00022989"/>
    </source>
</evidence>
<gene>
    <name evidence="10" type="ORF">HK105_206968</name>
</gene>
<dbReference type="PANTHER" id="PTHR47797">
    <property type="entry name" value="DEHYDROGENASE, PUTATIVE (AFU_ORTHOLOGUE AFUA_8G05805)-RELATED"/>
    <property type="match status" value="1"/>
</dbReference>
<reference evidence="10 11" key="1">
    <citation type="submission" date="2023-09" db="EMBL/GenBank/DDBJ databases">
        <title>Pangenome analysis of Batrachochytrium dendrobatidis and related Chytrids.</title>
        <authorList>
            <person name="Yacoub M.N."/>
            <person name="Stajich J.E."/>
            <person name="James T.Y."/>
        </authorList>
    </citation>
    <scope>NUCLEOTIDE SEQUENCE [LARGE SCALE GENOMIC DNA]</scope>
    <source>
        <strain evidence="10 11">JEL0888</strain>
    </source>
</reference>
<evidence type="ECO:0000256" key="1">
    <source>
        <dbReference type="ARBA" id="ARBA00004370"/>
    </source>
</evidence>
<comment type="caution">
    <text evidence="10">The sequence shown here is derived from an EMBL/GenBank/DDBJ whole genome shotgun (WGS) entry which is preliminary data.</text>
</comment>
<evidence type="ECO:0000259" key="9">
    <source>
        <dbReference type="PROSITE" id="PS50939"/>
    </source>
</evidence>
<evidence type="ECO:0000256" key="6">
    <source>
        <dbReference type="ARBA" id="ARBA00023136"/>
    </source>
</evidence>
<feature type="signal peptide" evidence="8">
    <location>
        <begin position="1"/>
        <end position="26"/>
    </location>
</feature>
<dbReference type="CDD" id="cd08760">
    <property type="entry name" value="Cyt_b561_FRRS1_like"/>
    <property type="match status" value="1"/>
</dbReference>
<feature type="transmembrane region" description="Helical" evidence="7">
    <location>
        <begin position="296"/>
        <end position="315"/>
    </location>
</feature>
<keyword evidence="4" id="KW-0249">Electron transport</keyword>
<dbReference type="Pfam" id="PF16010">
    <property type="entry name" value="CDH-cyt"/>
    <property type="match status" value="1"/>
</dbReference>
<keyword evidence="8" id="KW-0732">Signal</keyword>
<feature type="transmembrane region" description="Helical" evidence="7">
    <location>
        <begin position="336"/>
        <end position="357"/>
    </location>
</feature>
<feature type="transmembrane region" description="Helical" evidence="7">
    <location>
        <begin position="223"/>
        <end position="245"/>
    </location>
</feature>
<dbReference type="SUPFAM" id="SSF49344">
    <property type="entry name" value="CBD9-like"/>
    <property type="match status" value="1"/>
</dbReference>
<evidence type="ECO:0000313" key="10">
    <source>
        <dbReference type="EMBL" id="KAL2913508.1"/>
    </source>
</evidence>
<dbReference type="SMART" id="SM00665">
    <property type="entry name" value="B561"/>
    <property type="match status" value="1"/>
</dbReference>
<evidence type="ECO:0000256" key="3">
    <source>
        <dbReference type="ARBA" id="ARBA00022692"/>
    </source>
</evidence>
<dbReference type="EMBL" id="JADGIZ020000045">
    <property type="protein sequence ID" value="KAL2913508.1"/>
    <property type="molecule type" value="Genomic_DNA"/>
</dbReference>
<feature type="domain" description="Cytochrome b561" evidence="9">
    <location>
        <begin position="181"/>
        <end position="391"/>
    </location>
</feature>
<keyword evidence="11" id="KW-1185">Reference proteome</keyword>
<name>A0ABR4N1U8_9FUNG</name>
<comment type="subcellular location">
    <subcellularLocation>
        <location evidence="1">Membrane</location>
    </subcellularLocation>
</comment>
<organism evidence="10 11">
    <name type="scientific">Polyrhizophydium stewartii</name>
    <dbReference type="NCBI Taxonomy" id="2732419"/>
    <lineage>
        <taxon>Eukaryota</taxon>
        <taxon>Fungi</taxon>
        <taxon>Fungi incertae sedis</taxon>
        <taxon>Chytridiomycota</taxon>
        <taxon>Chytridiomycota incertae sedis</taxon>
        <taxon>Chytridiomycetes</taxon>
        <taxon>Rhizophydiales</taxon>
        <taxon>Rhizophydiales incertae sedis</taxon>
        <taxon>Polyrhizophydium</taxon>
    </lineage>
</organism>
<dbReference type="Gene3D" id="2.60.40.1210">
    <property type="entry name" value="Cellobiose dehydrogenase, cytochrome domain"/>
    <property type="match status" value="1"/>
</dbReference>
<evidence type="ECO:0000256" key="4">
    <source>
        <dbReference type="ARBA" id="ARBA00022982"/>
    </source>
</evidence>
<feature type="transmembrane region" description="Helical" evidence="7">
    <location>
        <begin position="257"/>
        <end position="284"/>
    </location>
</feature>
<evidence type="ECO:0000256" key="2">
    <source>
        <dbReference type="ARBA" id="ARBA00022448"/>
    </source>
</evidence>
<dbReference type="PANTHER" id="PTHR47797:SF3">
    <property type="entry name" value="CYTOCHROME B561 DOMAIN-CONTAINING PROTEIN"/>
    <property type="match status" value="1"/>
</dbReference>
<evidence type="ECO:0000313" key="11">
    <source>
        <dbReference type="Proteomes" id="UP001527925"/>
    </source>
</evidence>
<keyword evidence="3 7" id="KW-0812">Transmembrane</keyword>
<protein>
    <recommendedName>
        <fullName evidence="9">Cytochrome b561 domain-containing protein</fullName>
    </recommendedName>
</protein>
<feature type="transmembrane region" description="Helical" evidence="7">
    <location>
        <begin position="369"/>
        <end position="389"/>
    </location>
</feature>